<protein>
    <submittedName>
        <fullName evidence="1">Uncharacterized protein</fullName>
    </submittedName>
</protein>
<name>A0A2P2QT06_RHIMU</name>
<sequence>MFSSTCFSGMTGSQLTLDSFYRIWQQIAKKSLRL</sequence>
<dbReference type="EMBL" id="GGEC01089639">
    <property type="protein sequence ID" value="MBX70123.1"/>
    <property type="molecule type" value="Transcribed_RNA"/>
</dbReference>
<reference evidence="1" key="1">
    <citation type="submission" date="2018-02" db="EMBL/GenBank/DDBJ databases">
        <title>Rhizophora mucronata_Transcriptome.</title>
        <authorList>
            <person name="Meera S.P."/>
            <person name="Sreeshan A."/>
            <person name="Augustine A."/>
        </authorList>
    </citation>
    <scope>NUCLEOTIDE SEQUENCE</scope>
    <source>
        <tissue evidence="1">Leaf</tissue>
    </source>
</reference>
<organism evidence="1">
    <name type="scientific">Rhizophora mucronata</name>
    <name type="common">Asiatic mangrove</name>
    <dbReference type="NCBI Taxonomy" id="61149"/>
    <lineage>
        <taxon>Eukaryota</taxon>
        <taxon>Viridiplantae</taxon>
        <taxon>Streptophyta</taxon>
        <taxon>Embryophyta</taxon>
        <taxon>Tracheophyta</taxon>
        <taxon>Spermatophyta</taxon>
        <taxon>Magnoliopsida</taxon>
        <taxon>eudicotyledons</taxon>
        <taxon>Gunneridae</taxon>
        <taxon>Pentapetalae</taxon>
        <taxon>rosids</taxon>
        <taxon>fabids</taxon>
        <taxon>Malpighiales</taxon>
        <taxon>Rhizophoraceae</taxon>
        <taxon>Rhizophora</taxon>
    </lineage>
</organism>
<evidence type="ECO:0000313" key="1">
    <source>
        <dbReference type="EMBL" id="MBX70123.1"/>
    </source>
</evidence>
<proteinExistence type="predicted"/>
<dbReference type="AlphaFoldDB" id="A0A2P2QT06"/>
<accession>A0A2P2QT06</accession>